<dbReference type="Pfam" id="PF13347">
    <property type="entry name" value="MFS_2"/>
    <property type="match status" value="1"/>
</dbReference>
<keyword evidence="2" id="KW-0472">Membrane</keyword>
<reference evidence="3 4" key="1">
    <citation type="submission" date="2018-12" db="EMBL/GenBank/DDBJ databases">
        <authorList>
            <consortium name="Pathogen Informatics"/>
        </authorList>
    </citation>
    <scope>NUCLEOTIDE SEQUENCE [LARGE SCALE GENOMIC DNA]</scope>
    <source>
        <strain evidence="3 4">NCTC13098</strain>
    </source>
</reference>
<dbReference type="GO" id="GO:0005886">
    <property type="term" value="C:plasma membrane"/>
    <property type="evidence" value="ECO:0007669"/>
    <property type="project" value="TreeGrafter"/>
</dbReference>
<dbReference type="PANTHER" id="PTHR11328:SF24">
    <property type="entry name" value="MAJOR FACILITATOR SUPERFAMILY (MFS) PROFILE DOMAIN-CONTAINING PROTEIN"/>
    <property type="match status" value="1"/>
</dbReference>
<feature type="transmembrane region" description="Helical" evidence="2">
    <location>
        <begin position="381"/>
        <end position="408"/>
    </location>
</feature>
<feature type="transmembrane region" description="Helical" evidence="2">
    <location>
        <begin position="428"/>
        <end position="445"/>
    </location>
</feature>
<feature type="transmembrane region" description="Helical" evidence="2">
    <location>
        <begin position="282"/>
        <end position="302"/>
    </location>
</feature>
<dbReference type="NCBIfam" id="TIGR00792">
    <property type="entry name" value="gph"/>
    <property type="match status" value="1"/>
</dbReference>
<keyword evidence="2" id="KW-1133">Transmembrane helix</keyword>
<name>A0A3P8INX5_RAOTE</name>
<dbReference type="InterPro" id="IPR001927">
    <property type="entry name" value="Na/Gal_symport"/>
</dbReference>
<feature type="transmembrane region" description="Helical" evidence="2">
    <location>
        <begin position="163"/>
        <end position="184"/>
    </location>
</feature>
<evidence type="ECO:0000256" key="2">
    <source>
        <dbReference type="SAM" id="Phobius"/>
    </source>
</evidence>
<feature type="transmembrane region" description="Helical" evidence="2">
    <location>
        <begin position="29"/>
        <end position="50"/>
    </location>
</feature>
<dbReference type="PANTHER" id="PTHR11328">
    <property type="entry name" value="MAJOR FACILITATOR SUPERFAMILY DOMAIN-CONTAINING PROTEIN"/>
    <property type="match status" value="1"/>
</dbReference>
<dbReference type="EMBL" id="LR131271">
    <property type="protein sequence ID" value="VDR23909.1"/>
    <property type="molecule type" value="Genomic_DNA"/>
</dbReference>
<sequence>MTSTLISTTDSAQKALDDKLSVREKIGYGLGDAGGTVITCLIMNFLTFFYTDVFGLTPALVGTLFLALRVFDAISDPIMGVLADRTQSRWGRFRPWQLWIAVPIGIIGVLTFTVPDASMGVKIAWAFGTYLLLSVSYTAINVPYCALINTMTTRHSEVISCQAWRFVLCGVAGFLVSVGLPWLVTALGQGNTAQGYQYGVGVLCAIAVVMFLCCFFWVRERVSLDMMGKFTLREHIAGLRKNDQLLLMLVMSFLLINVFNIRGGGYMYFITYVLEGSTGYTSLFFTMVTFASIFGSVIINLLSRRFDTVRLYYHTNLVLAALAVAMWFLPTGPAYQTLWLGVILGNGIILGFTLPLHFSLMAFSDDYGEWKTGVRSSGMNFAFNLFFIKLAWASSAGIISLIFIYVAYQPGAGNQTALSLSGISSMETLLPALFHLLLAFSIRACKLNNPMMARIATDLRTRHVQP</sequence>
<dbReference type="InterPro" id="IPR039672">
    <property type="entry name" value="MFS_2"/>
</dbReference>
<dbReference type="GO" id="GO:0008643">
    <property type="term" value="P:carbohydrate transport"/>
    <property type="evidence" value="ECO:0007669"/>
    <property type="project" value="InterPro"/>
</dbReference>
<gene>
    <name evidence="3" type="primary">yicJ_1</name>
    <name evidence="3" type="ORF">NCTC13098_00181</name>
</gene>
<dbReference type="GO" id="GO:0015293">
    <property type="term" value="F:symporter activity"/>
    <property type="evidence" value="ECO:0007669"/>
    <property type="project" value="InterPro"/>
</dbReference>
<comment type="similarity">
    <text evidence="1">Belongs to the sodium:galactoside symporter (TC 2.A.2) family.</text>
</comment>
<keyword evidence="2" id="KW-0812">Transmembrane</keyword>
<feature type="transmembrane region" description="Helical" evidence="2">
    <location>
        <begin position="56"/>
        <end position="75"/>
    </location>
</feature>
<dbReference type="SUPFAM" id="SSF103473">
    <property type="entry name" value="MFS general substrate transporter"/>
    <property type="match status" value="1"/>
</dbReference>
<feature type="transmembrane region" description="Helical" evidence="2">
    <location>
        <begin position="311"/>
        <end position="330"/>
    </location>
</feature>
<dbReference type="Gene3D" id="1.20.1250.20">
    <property type="entry name" value="MFS general substrate transporter like domains"/>
    <property type="match status" value="1"/>
</dbReference>
<organism evidence="3 4">
    <name type="scientific">Raoultella terrigena</name>
    <name type="common">Klebsiella terrigena</name>
    <dbReference type="NCBI Taxonomy" id="577"/>
    <lineage>
        <taxon>Bacteria</taxon>
        <taxon>Pseudomonadati</taxon>
        <taxon>Pseudomonadota</taxon>
        <taxon>Gammaproteobacteria</taxon>
        <taxon>Enterobacterales</taxon>
        <taxon>Enterobacteriaceae</taxon>
        <taxon>Klebsiella/Raoultella group</taxon>
        <taxon>Raoultella</taxon>
    </lineage>
</organism>
<dbReference type="InterPro" id="IPR036259">
    <property type="entry name" value="MFS_trans_sf"/>
</dbReference>
<dbReference type="Proteomes" id="UP000274346">
    <property type="component" value="Chromosome"/>
</dbReference>
<proteinExistence type="inferred from homology"/>
<protein>
    <submittedName>
        <fullName evidence="3">Inner membrane symporter yicJ</fullName>
    </submittedName>
</protein>
<feature type="transmembrane region" description="Helical" evidence="2">
    <location>
        <begin position="336"/>
        <end position="360"/>
    </location>
</feature>
<dbReference type="AlphaFoldDB" id="A0A3P8INX5"/>
<feature type="transmembrane region" description="Helical" evidence="2">
    <location>
        <begin position="245"/>
        <end position="270"/>
    </location>
</feature>
<feature type="transmembrane region" description="Helical" evidence="2">
    <location>
        <begin position="127"/>
        <end position="151"/>
    </location>
</feature>
<dbReference type="CDD" id="cd17332">
    <property type="entry name" value="MFS_MelB_like"/>
    <property type="match status" value="1"/>
</dbReference>
<dbReference type="GO" id="GO:0006814">
    <property type="term" value="P:sodium ion transport"/>
    <property type="evidence" value="ECO:0007669"/>
    <property type="project" value="InterPro"/>
</dbReference>
<evidence type="ECO:0000256" key="1">
    <source>
        <dbReference type="ARBA" id="ARBA00009617"/>
    </source>
</evidence>
<evidence type="ECO:0000313" key="3">
    <source>
        <dbReference type="EMBL" id="VDR23909.1"/>
    </source>
</evidence>
<feature type="transmembrane region" description="Helical" evidence="2">
    <location>
        <begin position="96"/>
        <end position="115"/>
    </location>
</feature>
<feature type="transmembrane region" description="Helical" evidence="2">
    <location>
        <begin position="196"/>
        <end position="218"/>
    </location>
</feature>
<accession>A0A3P8INX5</accession>
<evidence type="ECO:0000313" key="4">
    <source>
        <dbReference type="Proteomes" id="UP000274346"/>
    </source>
</evidence>
<dbReference type="KEGG" id="rtg:NCTC13098_00181"/>